<proteinExistence type="predicted"/>
<gene>
    <name evidence="5" type="ORF">C9I98_24225</name>
</gene>
<dbReference type="SUPFAM" id="SSF53822">
    <property type="entry name" value="Periplasmic binding protein-like I"/>
    <property type="match status" value="1"/>
</dbReference>
<dbReference type="Gene3D" id="3.40.50.2300">
    <property type="match status" value="2"/>
</dbReference>
<dbReference type="GO" id="GO:0003700">
    <property type="term" value="F:DNA-binding transcription factor activity"/>
    <property type="evidence" value="ECO:0007669"/>
    <property type="project" value="TreeGrafter"/>
</dbReference>
<dbReference type="CDD" id="cd01392">
    <property type="entry name" value="HTH_LacI"/>
    <property type="match status" value="1"/>
</dbReference>
<dbReference type="InterPro" id="IPR010982">
    <property type="entry name" value="Lambda_DNA-bd_dom_sf"/>
</dbReference>
<accession>A0A2T3NBP7</accession>
<evidence type="ECO:0000256" key="2">
    <source>
        <dbReference type="ARBA" id="ARBA00023125"/>
    </source>
</evidence>
<dbReference type="SMART" id="SM00354">
    <property type="entry name" value="HTH_LACI"/>
    <property type="match status" value="1"/>
</dbReference>
<dbReference type="EMBL" id="PYMA01000024">
    <property type="protein sequence ID" value="PSW11359.1"/>
    <property type="molecule type" value="Genomic_DNA"/>
</dbReference>
<dbReference type="InterPro" id="IPR028082">
    <property type="entry name" value="Peripla_BP_I"/>
</dbReference>
<organism evidence="5 6">
    <name type="scientific">Photobacterium sanctipauli</name>
    <dbReference type="NCBI Taxonomy" id="1342794"/>
    <lineage>
        <taxon>Bacteria</taxon>
        <taxon>Pseudomonadati</taxon>
        <taxon>Pseudomonadota</taxon>
        <taxon>Gammaproteobacteria</taxon>
        <taxon>Vibrionales</taxon>
        <taxon>Vibrionaceae</taxon>
        <taxon>Photobacterium</taxon>
    </lineage>
</organism>
<dbReference type="SUPFAM" id="SSF47413">
    <property type="entry name" value="lambda repressor-like DNA-binding domains"/>
    <property type="match status" value="1"/>
</dbReference>
<dbReference type="InterPro" id="IPR000843">
    <property type="entry name" value="HTH_LacI"/>
</dbReference>
<keyword evidence="1" id="KW-0805">Transcription regulation</keyword>
<comment type="caution">
    <text evidence="5">The sequence shown here is derived from an EMBL/GenBank/DDBJ whole genome shotgun (WGS) entry which is preliminary data.</text>
</comment>
<dbReference type="AlphaFoldDB" id="A0A2T3NBP7"/>
<dbReference type="RefSeq" id="WP_107272581.1">
    <property type="nucleotide sequence ID" value="NZ_PYMA01000024.1"/>
</dbReference>
<evidence type="ECO:0000313" key="5">
    <source>
        <dbReference type="EMBL" id="PSW11359.1"/>
    </source>
</evidence>
<feature type="domain" description="HTH lacI-type" evidence="4">
    <location>
        <begin position="3"/>
        <end position="57"/>
    </location>
</feature>
<keyword evidence="2" id="KW-0238">DNA-binding</keyword>
<evidence type="ECO:0000256" key="3">
    <source>
        <dbReference type="ARBA" id="ARBA00023163"/>
    </source>
</evidence>
<dbReference type="GO" id="GO:0000976">
    <property type="term" value="F:transcription cis-regulatory region binding"/>
    <property type="evidence" value="ECO:0007669"/>
    <property type="project" value="TreeGrafter"/>
</dbReference>
<reference evidence="5 6" key="1">
    <citation type="submission" date="2018-01" db="EMBL/GenBank/DDBJ databases">
        <title>Whole genome sequencing of Histamine producing bacteria.</title>
        <authorList>
            <person name="Butler K."/>
        </authorList>
    </citation>
    <scope>NUCLEOTIDE SEQUENCE [LARGE SCALE GENOMIC DNA]</scope>
    <source>
        <strain evidence="5 6">DSM 100436</strain>
    </source>
</reference>
<evidence type="ECO:0000259" key="4">
    <source>
        <dbReference type="PROSITE" id="PS50932"/>
    </source>
</evidence>
<evidence type="ECO:0000313" key="6">
    <source>
        <dbReference type="Proteomes" id="UP000241771"/>
    </source>
</evidence>
<dbReference type="CDD" id="cd06267">
    <property type="entry name" value="PBP1_LacI_sugar_binding-like"/>
    <property type="match status" value="1"/>
</dbReference>
<dbReference type="InterPro" id="IPR001761">
    <property type="entry name" value="Peripla_BP/Lac1_sug-bd_dom"/>
</dbReference>
<sequence>MAATLSDIAKLAGVSAVTVSYVLNNKNRVSDATKAKVLEAAKSLNYVPNRAAKMLASKSTKHICLVISGPDYEYLTNPYIYKLVNGIGATLEKQGYELTLRMATADNERAFIQGELNSNLYDGVLVWGTRMDDESFLSLFNQRKPLVSIARDHDSSEVNAVLVEHYQSAYRMTEYLIQSGHKKIMFLGRLEAMKATRDRFEGYRQALLDNGIEFLDEWAFAADYYQEDAYRIVAEMENIDFDAIFAGSDLMAIGAMKALLEKGLSIPQDVAVAGFDNIPNSDMLPVSLTTVDTPIYKLGEQSADMLISIIEDKETERKLELGTELMIRASA</sequence>
<dbReference type="PROSITE" id="PS50932">
    <property type="entry name" value="HTH_LACI_2"/>
    <property type="match status" value="1"/>
</dbReference>
<dbReference type="Pfam" id="PF00532">
    <property type="entry name" value="Peripla_BP_1"/>
    <property type="match status" value="1"/>
</dbReference>
<dbReference type="PRINTS" id="PR00036">
    <property type="entry name" value="HTHLACI"/>
</dbReference>
<dbReference type="PANTHER" id="PTHR30146:SF109">
    <property type="entry name" value="HTH-TYPE TRANSCRIPTIONAL REGULATOR GALS"/>
    <property type="match status" value="1"/>
</dbReference>
<name>A0A2T3NBP7_9GAMM</name>
<dbReference type="Pfam" id="PF00356">
    <property type="entry name" value="LacI"/>
    <property type="match status" value="1"/>
</dbReference>
<dbReference type="PANTHER" id="PTHR30146">
    <property type="entry name" value="LACI-RELATED TRANSCRIPTIONAL REPRESSOR"/>
    <property type="match status" value="1"/>
</dbReference>
<protein>
    <recommendedName>
        <fullName evidence="4">HTH lacI-type domain-containing protein</fullName>
    </recommendedName>
</protein>
<keyword evidence="3" id="KW-0804">Transcription</keyword>
<dbReference type="Proteomes" id="UP000241771">
    <property type="component" value="Unassembled WGS sequence"/>
</dbReference>
<dbReference type="Gene3D" id="1.10.260.40">
    <property type="entry name" value="lambda repressor-like DNA-binding domains"/>
    <property type="match status" value="1"/>
</dbReference>
<evidence type="ECO:0000256" key="1">
    <source>
        <dbReference type="ARBA" id="ARBA00023015"/>
    </source>
</evidence>
<keyword evidence="6" id="KW-1185">Reference proteome</keyword>
<dbReference type="PROSITE" id="PS00356">
    <property type="entry name" value="HTH_LACI_1"/>
    <property type="match status" value="1"/>
</dbReference>